<evidence type="ECO:0000256" key="1">
    <source>
        <dbReference type="ARBA" id="ARBA00022741"/>
    </source>
</evidence>
<dbReference type="CDD" id="cd02034">
    <property type="entry name" value="CooC1"/>
    <property type="match status" value="1"/>
</dbReference>
<dbReference type="GO" id="GO:0051782">
    <property type="term" value="P:negative regulation of cell division"/>
    <property type="evidence" value="ECO:0007669"/>
    <property type="project" value="TreeGrafter"/>
</dbReference>
<name>X1P687_9ZZZZ</name>
<keyword evidence="2" id="KW-0067">ATP-binding</keyword>
<organism evidence="4">
    <name type="scientific">marine sediment metagenome</name>
    <dbReference type="NCBI Taxonomy" id="412755"/>
    <lineage>
        <taxon>unclassified sequences</taxon>
        <taxon>metagenomes</taxon>
        <taxon>ecological metagenomes</taxon>
    </lineage>
</organism>
<sequence length="245" mass="26937">LVSLLSTIFAQSSYSVLAIDADPNANLAATLGFPNSERIIPISEMADLIEERTGVRPGEVATFFKLNPKVNDLPEKYCVEHNGVKLMVMGRLKKGGSGCYCPENALLQALVTHLLLERDEVVIMDMEAGVEHLSRGTAKAVDTMIVVVEPSRRSVETAYRIRELAKDIDLQNIGVVGNKIRSEKDKDALISSMPGFEFLGFIPYDQAIVEADLAGFPLVNSSQRVMREVEDIVARIIEPTLYKTA</sequence>
<protein>
    <recommendedName>
        <fullName evidence="3">CobQ/CobB/MinD/ParA nucleotide binding domain-containing protein</fullName>
    </recommendedName>
</protein>
<feature type="non-terminal residue" evidence="4">
    <location>
        <position position="1"/>
    </location>
</feature>
<dbReference type="PANTHER" id="PTHR43384:SF6">
    <property type="entry name" value="SEPTUM SITE-DETERMINING PROTEIN MIND HOMOLOG, CHLOROPLASTIC"/>
    <property type="match status" value="1"/>
</dbReference>
<dbReference type="GO" id="GO:0005829">
    <property type="term" value="C:cytosol"/>
    <property type="evidence" value="ECO:0007669"/>
    <property type="project" value="TreeGrafter"/>
</dbReference>
<gene>
    <name evidence="4" type="ORF">S06H3_33992</name>
</gene>
<dbReference type="InterPro" id="IPR050625">
    <property type="entry name" value="ParA/MinD_ATPase"/>
</dbReference>
<dbReference type="GO" id="GO:0005524">
    <property type="term" value="F:ATP binding"/>
    <property type="evidence" value="ECO:0007669"/>
    <property type="project" value="UniProtKB-KW"/>
</dbReference>
<proteinExistence type="predicted"/>
<dbReference type="SUPFAM" id="SSF52540">
    <property type="entry name" value="P-loop containing nucleoside triphosphate hydrolases"/>
    <property type="match status" value="1"/>
</dbReference>
<dbReference type="Pfam" id="PF01656">
    <property type="entry name" value="CbiA"/>
    <property type="match status" value="1"/>
</dbReference>
<dbReference type="InterPro" id="IPR027417">
    <property type="entry name" value="P-loop_NTPase"/>
</dbReference>
<dbReference type="PANTHER" id="PTHR43384">
    <property type="entry name" value="SEPTUM SITE-DETERMINING PROTEIN MIND HOMOLOG, CHLOROPLASTIC-RELATED"/>
    <property type="match status" value="1"/>
</dbReference>
<accession>X1P687</accession>
<comment type="caution">
    <text evidence="4">The sequence shown here is derived from an EMBL/GenBank/DDBJ whole genome shotgun (WGS) entry which is preliminary data.</text>
</comment>
<dbReference type="PIRSF" id="PIRSF005647">
    <property type="entry name" value="CooC"/>
    <property type="match status" value="1"/>
</dbReference>
<feature type="domain" description="CobQ/CobB/MinD/ParA nucleotide binding" evidence="3">
    <location>
        <begin position="4"/>
        <end position="215"/>
    </location>
</feature>
<dbReference type="Gene3D" id="3.40.50.300">
    <property type="entry name" value="P-loop containing nucleotide triphosphate hydrolases"/>
    <property type="match status" value="1"/>
</dbReference>
<dbReference type="GO" id="GO:0016887">
    <property type="term" value="F:ATP hydrolysis activity"/>
    <property type="evidence" value="ECO:0007669"/>
    <property type="project" value="TreeGrafter"/>
</dbReference>
<dbReference type="EMBL" id="BARV01020359">
    <property type="protein sequence ID" value="GAI26439.1"/>
    <property type="molecule type" value="Genomic_DNA"/>
</dbReference>
<dbReference type="InterPro" id="IPR002586">
    <property type="entry name" value="CobQ/CobB/MinD/ParA_Nub-bd_dom"/>
</dbReference>
<evidence type="ECO:0000259" key="3">
    <source>
        <dbReference type="Pfam" id="PF01656"/>
    </source>
</evidence>
<dbReference type="GO" id="GO:0009898">
    <property type="term" value="C:cytoplasmic side of plasma membrane"/>
    <property type="evidence" value="ECO:0007669"/>
    <property type="project" value="TreeGrafter"/>
</dbReference>
<dbReference type="AlphaFoldDB" id="X1P687"/>
<evidence type="ECO:0000256" key="2">
    <source>
        <dbReference type="ARBA" id="ARBA00022840"/>
    </source>
</evidence>
<dbReference type="InterPro" id="IPR014433">
    <property type="entry name" value="CooC"/>
</dbReference>
<reference evidence="4" key="1">
    <citation type="journal article" date="2014" name="Front. Microbiol.">
        <title>High frequency of phylogenetically diverse reductive dehalogenase-homologous genes in deep subseafloor sedimentary metagenomes.</title>
        <authorList>
            <person name="Kawai M."/>
            <person name="Futagami T."/>
            <person name="Toyoda A."/>
            <person name="Takaki Y."/>
            <person name="Nishi S."/>
            <person name="Hori S."/>
            <person name="Arai W."/>
            <person name="Tsubouchi T."/>
            <person name="Morono Y."/>
            <person name="Uchiyama I."/>
            <person name="Ito T."/>
            <person name="Fujiyama A."/>
            <person name="Inagaki F."/>
            <person name="Takami H."/>
        </authorList>
    </citation>
    <scope>NUCLEOTIDE SEQUENCE</scope>
    <source>
        <strain evidence="4">Expedition CK06-06</strain>
    </source>
</reference>
<keyword evidence="1" id="KW-0547">Nucleotide-binding</keyword>
<evidence type="ECO:0000313" key="4">
    <source>
        <dbReference type="EMBL" id="GAI26439.1"/>
    </source>
</evidence>